<sequence length="532" mass="61400">MGKHFWMRNLDESNNKQPGCMWGLAHVLDYHHWHSNVRKMITTQRKYEDPTLDKLSTGDWNAESKMYSLDANETEKLLVEKESPFLSNKRSRATKKRSLKVRIKALSGERRVRRGKALKPSLQRTYSMHHLKSPDYDDDISKIPGADSKEAPDILEIFKIDNELPIKRLQEAKFSISMSFPVTERKKLKPAKLENKQKEIWSFPRGNRIQTVNNPPPESCDLNESMDKYAQLFDNSFRMDIGKLSVSKSLKLTNENVHAPVYFRRIRSLSNVDSYYSNQDFEALVDGIRNSSYKENVALDANMKIHKLDAGLRLHASEDEKEEDGFVSGLEHQVYEGMGHESTFHESNLSIDTDCVVNLKNNEISDLIYVRHLLNRSGIAVDPSGITWHASNQPFGPQLFEEVESRWPHERDEINGWPDFCGCWHHRMVFDLLNEVLVEVYDLSLPHYPKALSSSCHVRLFPVGDHIVENVCKSIGTLLSMKLHDKQSLEAVVGCDLARDQCWMNLQLEMENVALYFEDVIFDELLEEVVFS</sequence>
<reference evidence="3" key="1">
    <citation type="journal article" date="2024" name="IScience">
        <title>Strigolactones Initiate the Formation of Haustorium-like Structures in Castilleja.</title>
        <authorList>
            <person name="Buerger M."/>
            <person name="Peterson D."/>
            <person name="Chory J."/>
        </authorList>
    </citation>
    <scope>NUCLEOTIDE SEQUENCE [LARGE SCALE GENOMIC DNA]</scope>
</reference>
<dbReference type="Pfam" id="PF14309">
    <property type="entry name" value="DUF4378"/>
    <property type="match status" value="1"/>
</dbReference>
<gene>
    <name evidence="2" type="ORF">CASFOL_030405</name>
</gene>
<comment type="caution">
    <text evidence="2">The sequence shown here is derived from an EMBL/GenBank/DDBJ whole genome shotgun (WGS) entry which is preliminary data.</text>
</comment>
<accession>A0ABD3C966</accession>
<dbReference type="EMBL" id="JAVIJP010000048">
    <property type="protein sequence ID" value="KAL3625876.1"/>
    <property type="molecule type" value="Genomic_DNA"/>
</dbReference>
<dbReference type="PANTHER" id="PTHR47071">
    <property type="entry name" value="PROTEIN TRM32"/>
    <property type="match status" value="1"/>
</dbReference>
<evidence type="ECO:0000313" key="2">
    <source>
        <dbReference type="EMBL" id="KAL3625876.1"/>
    </source>
</evidence>
<evidence type="ECO:0000259" key="1">
    <source>
        <dbReference type="Pfam" id="PF14309"/>
    </source>
</evidence>
<feature type="domain" description="DUF4378" evidence="1">
    <location>
        <begin position="367"/>
        <end position="528"/>
    </location>
</feature>
<proteinExistence type="predicted"/>
<dbReference type="PANTHER" id="PTHR47071:SF2">
    <property type="entry name" value="PROTEIN TRM32"/>
    <property type="match status" value="1"/>
</dbReference>
<dbReference type="InterPro" id="IPR044257">
    <property type="entry name" value="TRM32-like"/>
</dbReference>
<organism evidence="2 3">
    <name type="scientific">Castilleja foliolosa</name>
    <dbReference type="NCBI Taxonomy" id="1961234"/>
    <lineage>
        <taxon>Eukaryota</taxon>
        <taxon>Viridiplantae</taxon>
        <taxon>Streptophyta</taxon>
        <taxon>Embryophyta</taxon>
        <taxon>Tracheophyta</taxon>
        <taxon>Spermatophyta</taxon>
        <taxon>Magnoliopsida</taxon>
        <taxon>eudicotyledons</taxon>
        <taxon>Gunneridae</taxon>
        <taxon>Pentapetalae</taxon>
        <taxon>asterids</taxon>
        <taxon>lamiids</taxon>
        <taxon>Lamiales</taxon>
        <taxon>Orobanchaceae</taxon>
        <taxon>Pedicularideae</taxon>
        <taxon>Castillejinae</taxon>
        <taxon>Castilleja</taxon>
    </lineage>
</organism>
<protein>
    <recommendedName>
        <fullName evidence="1">DUF4378 domain-containing protein</fullName>
    </recommendedName>
</protein>
<evidence type="ECO:0000313" key="3">
    <source>
        <dbReference type="Proteomes" id="UP001632038"/>
    </source>
</evidence>
<dbReference type="Proteomes" id="UP001632038">
    <property type="component" value="Unassembled WGS sequence"/>
</dbReference>
<dbReference type="AlphaFoldDB" id="A0ABD3C966"/>
<name>A0ABD3C966_9LAMI</name>
<keyword evidence="3" id="KW-1185">Reference proteome</keyword>
<dbReference type="InterPro" id="IPR025486">
    <property type="entry name" value="DUF4378"/>
</dbReference>